<accession>A0ABR7N7W1</accession>
<proteinExistence type="predicted"/>
<comment type="caution">
    <text evidence="1">The sequence shown here is derived from an EMBL/GenBank/DDBJ whole genome shotgun (WGS) entry which is preliminary data.</text>
</comment>
<name>A0ABR7N7W1_9FIRM</name>
<reference evidence="1 2" key="1">
    <citation type="submission" date="2020-08" db="EMBL/GenBank/DDBJ databases">
        <title>Genome public.</title>
        <authorList>
            <person name="Liu C."/>
            <person name="Sun Q."/>
        </authorList>
    </citation>
    <scope>NUCLEOTIDE SEQUENCE [LARGE SCALE GENOMIC DNA]</scope>
    <source>
        <strain evidence="1 2">NSJ-46</strain>
    </source>
</reference>
<organism evidence="1 2">
    <name type="scientific">Jingyaoa shaoxingensis</name>
    <dbReference type="NCBI Taxonomy" id="2763671"/>
    <lineage>
        <taxon>Bacteria</taxon>
        <taxon>Bacillati</taxon>
        <taxon>Bacillota</taxon>
        <taxon>Clostridia</taxon>
        <taxon>Lachnospirales</taxon>
        <taxon>Lachnospiraceae</taxon>
        <taxon>Jingyaoa</taxon>
    </lineage>
</organism>
<sequence length="89" mass="10481">MSLKKFQSIFEKSVIPLLQEYFYEDYQKIQLVLGDNAKSSDDLKFILDEKVVVKNIFKGSVEDVVDLPEKRYVINKNAFRNINSYKEIL</sequence>
<dbReference type="Proteomes" id="UP000657421">
    <property type="component" value="Unassembled WGS sequence"/>
</dbReference>
<protein>
    <submittedName>
        <fullName evidence="1">Uncharacterized protein</fullName>
    </submittedName>
</protein>
<evidence type="ECO:0000313" key="1">
    <source>
        <dbReference type="EMBL" id="MBC8572493.1"/>
    </source>
</evidence>
<keyword evidence="2" id="KW-1185">Reference proteome</keyword>
<gene>
    <name evidence="1" type="ORF">H8716_05235</name>
</gene>
<evidence type="ECO:0000313" key="2">
    <source>
        <dbReference type="Proteomes" id="UP000657421"/>
    </source>
</evidence>
<dbReference type="EMBL" id="JACRSZ010000003">
    <property type="protein sequence ID" value="MBC8572493.1"/>
    <property type="molecule type" value="Genomic_DNA"/>
</dbReference>
<dbReference type="RefSeq" id="WP_249307497.1">
    <property type="nucleotide sequence ID" value="NZ_JACRSZ010000003.1"/>
</dbReference>